<dbReference type="SUPFAM" id="SSF55797">
    <property type="entry name" value="PR-1-like"/>
    <property type="match status" value="1"/>
</dbReference>
<dbReference type="AlphaFoldDB" id="A0AAE0P888"/>
<keyword evidence="3" id="KW-1185">Reference proteome</keyword>
<proteinExistence type="predicted"/>
<evidence type="ECO:0000313" key="2">
    <source>
        <dbReference type="EMBL" id="KAK3395042.1"/>
    </source>
</evidence>
<dbReference type="PANTHER" id="PTHR10334">
    <property type="entry name" value="CYSTEINE-RICH SECRETORY PROTEIN-RELATED"/>
    <property type="match status" value="1"/>
</dbReference>
<dbReference type="InterPro" id="IPR035940">
    <property type="entry name" value="CAP_sf"/>
</dbReference>
<dbReference type="PROSITE" id="PS01009">
    <property type="entry name" value="CRISP_1"/>
    <property type="match status" value="1"/>
</dbReference>
<dbReference type="GO" id="GO:0005576">
    <property type="term" value="C:extracellular region"/>
    <property type="evidence" value="ECO:0007669"/>
    <property type="project" value="InterPro"/>
</dbReference>
<organism evidence="2 3">
    <name type="scientific">Podospora didyma</name>
    <dbReference type="NCBI Taxonomy" id="330526"/>
    <lineage>
        <taxon>Eukaryota</taxon>
        <taxon>Fungi</taxon>
        <taxon>Dikarya</taxon>
        <taxon>Ascomycota</taxon>
        <taxon>Pezizomycotina</taxon>
        <taxon>Sordariomycetes</taxon>
        <taxon>Sordariomycetidae</taxon>
        <taxon>Sordariales</taxon>
        <taxon>Podosporaceae</taxon>
        <taxon>Podospora</taxon>
    </lineage>
</organism>
<sequence length="197" mass="21361">MTITVAPAIPSTAPQFVSDDAFTSAVLNSTNLFRTQHNATSVTYNETLAQYASDYLNTGDSDNDDDDACPPFEHSGGPYGENLALGCSDVQGCVDMWGNERSMYNFDDPQFGMDTGHFTQLVWKNTTDVGCGRKLCGGNRGWYLVCEYWPRGNVIGQFPEEVGRQVTGVQSAGHPTLAVGLTLQALLCLGVMLLLML</sequence>
<accession>A0AAE0P888</accession>
<dbReference type="InterPro" id="IPR018244">
    <property type="entry name" value="Allrgn_V5/Tpx1_CS"/>
</dbReference>
<dbReference type="InterPro" id="IPR002413">
    <property type="entry name" value="V5_allergen-like"/>
</dbReference>
<dbReference type="InterPro" id="IPR014044">
    <property type="entry name" value="CAP_dom"/>
</dbReference>
<comment type="caution">
    <text evidence="2">The sequence shown here is derived from an EMBL/GenBank/DDBJ whole genome shotgun (WGS) entry which is preliminary data.</text>
</comment>
<dbReference type="PRINTS" id="PR00838">
    <property type="entry name" value="V5ALLERGEN"/>
</dbReference>
<evidence type="ECO:0000259" key="1">
    <source>
        <dbReference type="SMART" id="SM00198"/>
    </source>
</evidence>
<dbReference type="SMART" id="SM00198">
    <property type="entry name" value="SCP"/>
    <property type="match status" value="1"/>
</dbReference>
<protein>
    <submittedName>
        <fullName evidence="2">CAP domain-containing protein</fullName>
    </submittedName>
</protein>
<dbReference type="InterPro" id="IPR001283">
    <property type="entry name" value="CRISP-related"/>
</dbReference>
<gene>
    <name evidence="2" type="ORF">B0H63DRAFT_492093</name>
</gene>
<dbReference type="Gene3D" id="3.40.33.10">
    <property type="entry name" value="CAP"/>
    <property type="match status" value="1"/>
</dbReference>
<reference evidence="2" key="2">
    <citation type="submission" date="2023-06" db="EMBL/GenBank/DDBJ databases">
        <authorList>
            <consortium name="Lawrence Berkeley National Laboratory"/>
            <person name="Haridas S."/>
            <person name="Hensen N."/>
            <person name="Bonometti L."/>
            <person name="Westerberg I."/>
            <person name="Brannstrom I.O."/>
            <person name="Guillou S."/>
            <person name="Cros-Aarteil S."/>
            <person name="Calhoun S."/>
            <person name="Kuo A."/>
            <person name="Mondo S."/>
            <person name="Pangilinan J."/>
            <person name="Riley R."/>
            <person name="LaButti K."/>
            <person name="Andreopoulos B."/>
            <person name="Lipzen A."/>
            <person name="Chen C."/>
            <person name="Yanf M."/>
            <person name="Daum C."/>
            <person name="Ng V."/>
            <person name="Clum A."/>
            <person name="Steindorff A."/>
            <person name="Ohm R."/>
            <person name="Martin F."/>
            <person name="Silar P."/>
            <person name="Natvig D."/>
            <person name="Lalanne C."/>
            <person name="Gautier V."/>
            <person name="Ament-velasquez S.L."/>
            <person name="Kruys A."/>
            <person name="Hutchinson M.I."/>
            <person name="Powell A.J."/>
            <person name="Barry K."/>
            <person name="Miller A.N."/>
            <person name="Grigoriev I.V."/>
            <person name="Debuchy R."/>
            <person name="Gladieux P."/>
            <person name="Thoren M.H."/>
            <person name="Johannesson H."/>
        </authorList>
    </citation>
    <scope>NUCLEOTIDE SEQUENCE</scope>
    <source>
        <strain evidence="2">CBS 232.78</strain>
    </source>
</reference>
<dbReference type="EMBL" id="JAULSW010000001">
    <property type="protein sequence ID" value="KAK3395042.1"/>
    <property type="molecule type" value="Genomic_DNA"/>
</dbReference>
<name>A0AAE0P888_9PEZI</name>
<dbReference type="Proteomes" id="UP001285441">
    <property type="component" value="Unassembled WGS sequence"/>
</dbReference>
<feature type="domain" description="SCP" evidence="1">
    <location>
        <begin position="21"/>
        <end position="156"/>
    </location>
</feature>
<reference evidence="2" key="1">
    <citation type="journal article" date="2023" name="Mol. Phylogenet. Evol.">
        <title>Genome-scale phylogeny and comparative genomics of the fungal order Sordariales.</title>
        <authorList>
            <person name="Hensen N."/>
            <person name="Bonometti L."/>
            <person name="Westerberg I."/>
            <person name="Brannstrom I.O."/>
            <person name="Guillou S."/>
            <person name="Cros-Aarteil S."/>
            <person name="Calhoun S."/>
            <person name="Haridas S."/>
            <person name="Kuo A."/>
            <person name="Mondo S."/>
            <person name="Pangilinan J."/>
            <person name="Riley R."/>
            <person name="LaButti K."/>
            <person name="Andreopoulos B."/>
            <person name="Lipzen A."/>
            <person name="Chen C."/>
            <person name="Yan M."/>
            <person name="Daum C."/>
            <person name="Ng V."/>
            <person name="Clum A."/>
            <person name="Steindorff A."/>
            <person name="Ohm R.A."/>
            <person name="Martin F."/>
            <person name="Silar P."/>
            <person name="Natvig D.O."/>
            <person name="Lalanne C."/>
            <person name="Gautier V."/>
            <person name="Ament-Velasquez S.L."/>
            <person name="Kruys A."/>
            <person name="Hutchinson M.I."/>
            <person name="Powell A.J."/>
            <person name="Barry K."/>
            <person name="Miller A.N."/>
            <person name="Grigoriev I.V."/>
            <person name="Debuchy R."/>
            <person name="Gladieux P."/>
            <person name="Hiltunen Thoren M."/>
            <person name="Johannesson H."/>
        </authorList>
    </citation>
    <scope>NUCLEOTIDE SEQUENCE</scope>
    <source>
        <strain evidence="2">CBS 232.78</strain>
    </source>
</reference>
<dbReference type="Pfam" id="PF00188">
    <property type="entry name" value="CAP"/>
    <property type="match status" value="1"/>
</dbReference>
<dbReference type="PRINTS" id="PR00837">
    <property type="entry name" value="V5TPXLIKE"/>
</dbReference>
<evidence type="ECO:0000313" key="3">
    <source>
        <dbReference type="Proteomes" id="UP001285441"/>
    </source>
</evidence>